<sequence>MTTPSPKTKICVNQQNDTSGAEIYYLWKPSSKTHKSLDFLRHNLYIVALRKERTKLINLLLLPNKILPNFKISSFYHLKIQAKLFTIFRLTRSKNIWMDFIECEKLYSSFKDDQFYLQKKGFCKIDIDNDQDICYFKLNPHISMRILSTNFPILNLINRTVLLVLVKEIY</sequence>
<evidence type="ECO:0000313" key="1">
    <source>
        <dbReference type="EMBL" id="RNA18932.1"/>
    </source>
</evidence>
<evidence type="ECO:0000313" key="2">
    <source>
        <dbReference type="Proteomes" id="UP000276133"/>
    </source>
</evidence>
<gene>
    <name evidence="1" type="ORF">BpHYR1_000596</name>
</gene>
<name>A0A3M7R5R3_BRAPC</name>
<dbReference type="EMBL" id="REGN01004145">
    <property type="protein sequence ID" value="RNA18932.1"/>
    <property type="molecule type" value="Genomic_DNA"/>
</dbReference>
<dbReference type="AlphaFoldDB" id="A0A3M7R5R3"/>
<protein>
    <submittedName>
        <fullName evidence="1">Uncharacterized protein</fullName>
    </submittedName>
</protein>
<accession>A0A3M7R5R3</accession>
<organism evidence="1 2">
    <name type="scientific">Brachionus plicatilis</name>
    <name type="common">Marine rotifer</name>
    <name type="synonym">Brachionus muelleri</name>
    <dbReference type="NCBI Taxonomy" id="10195"/>
    <lineage>
        <taxon>Eukaryota</taxon>
        <taxon>Metazoa</taxon>
        <taxon>Spiralia</taxon>
        <taxon>Gnathifera</taxon>
        <taxon>Rotifera</taxon>
        <taxon>Eurotatoria</taxon>
        <taxon>Monogononta</taxon>
        <taxon>Pseudotrocha</taxon>
        <taxon>Ploima</taxon>
        <taxon>Brachionidae</taxon>
        <taxon>Brachionus</taxon>
    </lineage>
</organism>
<keyword evidence="2" id="KW-1185">Reference proteome</keyword>
<dbReference type="Proteomes" id="UP000276133">
    <property type="component" value="Unassembled WGS sequence"/>
</dbReference>
<proteinExistence type="predicted"/>
<reference evidence="1 2" key="1">
    <citation type="journal article" date="2018" name="Sci. Rep.">
        <title>Genomic signatures of local adaptation to the degree of environmental predictability in rotifers.</title>
        <authorList>
            <person name="Franch-Gras L."/>
            <person name="Hahn C."/>
            <person name="Garcia-Roger E.M."/>
            <person name="Carmona M.J."/>
            <person name="Serra M."/>
            <person name="Gomez A."/>
        </authorList>
    </citation>
    <scope>NUCLEOTIDE SEQUENCE [LARGE SCALE GENOMIC DNA]</scope>
    <source>
        <strain evidence="1">HYR1</strain>
    </source>
</reference>
<comment type="caution">
    <text evidence="1">The sequence shown here is derived from an EMBL/GenBank/DDBJ whole genome shotgun (WGS) entry which is preliminary data.</text>
</comment>